<organism evidence="2 3">
    <name type="scientific">Clydaea vesicula</name>
    <dbReference type="NCBI Taxonomy" id="447962"/>
    <lineage>
        <taxon>Eukaryota</taxon>
        <taxon>Fungi</taxon>
        <taxon>Fungi incertae sedis</taxon>
        <taxon>Chytridiomycota</taxon>
        <taxon>Chytridiomycota incertae sedis</taxon>
        <taxon>Chytridiomycetes</taxon>
        <taxon>Lobulomycetales</taxon>
        <taxon>Lobulomycetaceae</taxon>
        <taxon>Clydaea</taxon>
    </lineage>
</organism>
<proteinExistence type="predicted"/>
<gene>
    <name evidence="2" type="ORF">HK099_006667</name>
</gene>
<reference evidence="2" key="1">
    <citation type="submission" date="2020-05" db="EMBL/GenBank/DDBJ databases">
        <title>Phylogenomic resolution of chytrid fungi.</title>
        <authorList>
            <person name="Stajich J.E."/>
            <person name="Amses K."/>
            <person name="Simmons R."/>
            <person name="Seto K."/>
            <person name="Myers J."/>
            <person name="Bonds A."/>
            <person name="Quandt C.A."/>
            <person name="Barry K."/>
            <person name="Liu P."/>
            <person name="Grigoriev I."/>
            <person name="Longcore J.E."/>
            <person name="James T.Y."/>
        </authorList>
    </citation>
    <scope>NUCLEOTIDE SEQUENCE</scope>
    <source>
        <strain evidence="2">JEL0476</strain>
    </source>
</reference>
<feature type="transmembrane region" description="Helical" evidence="1">
    <location>
        <begin position="47"/>
        <end position="67"/>
    </location>
</feature>
<feature type="transmembrane region" description="Helical" evidence="1">
    <location>
        <begin position="117"/>
        <end position="135"/>
    </location>
</feature>
<accession>A0AAD5XYY3</accession>
<sequence length="185" mass="21361">MSTKRKSDQHSYLRDKVWSDPFKKKMVEENYRSRAATCPSVLKVRDLVGIAASVELFVLILSAKFFIPLVALSGQNFEILVLESKFSNKKGNEVGQIWRMYCSPGIRSKSNLSPEDSFMLSFMMLISMVVFKRFWCWKSARNLKPLAKKEEYGVYWSLKPMFVDSMVEMLLLTNCYKIGAVAGYY</sequence>
<name>A0AAD5XYY3_9FUNG</name>
<dbReference type="AlphaFoldDB" id="A0AAD5XYY3"/>
<keyword evidence="1" id="KW-0812">Transmembrane</keyword>
<evidence type="ECO:0000256" key="1">
    <source>
        <dbReference type="SAM" id="Phobius"/>
    </source>
</evidence>
<keyword evidence="3" id="KW-1185">Reference proteome</keyword>
<keyword evidence="1" id="KW-1133">Transmembrane helix</keyword>
<dbReference type="EMBL" id="JADGJW010000591">
    <property type="protein sequence ID" value="KAJ3214791.1"/>
    <property type="molecule type" value="Genomic_DNA"/>
</dbReference>
<comment type="caution">
    <text evidence="2">The sequence shown here is derived from an EMBL/GenBank/DDBJ whole genome shotgun (WGS) entry which is preliminary data.</text>
</comment>
<evidence type="ECO:0000313" key="3">
    <source>
        <dbReference type="Proteomes" id="UP001211065"/>
    </source>
</evidence>
<dbReference type="Proteomes" id="UP001211065">
    <property type="component" value="Unassembled WGS sequence"/>
</dbReference>
<evidence type="ECO:0000313" key="2">
    <source>
        <dbReference type="EMBL" id="KAJ3214791.1"/>
    </source>
</evidence>
<keyword evidence="1" id="KW-0472">Membrane</keyword>
<protein>
    <submittedName>
        <fullName evidence="2">Uncharacterized protein</fullName>
    </submittedName>
</protein>